<dbReference type="NCBIfam" id="TIGR01662">
    <property type="entry name" value="HAD-SF-IIIA"/>
    <property type="match status" value="1"/>
</dbReference>
<dbReference type="GO" id="GO:0016791">
    <property type="term" value="F:phosphatase activity"/>
    <property type="evidence" value="ECO:0007669"/>
    <property type="project" value="TreeGrafter"/>
</dbReference>
<dbReference type="NCBIfam" id="TIGR01549">
    <property type="entry name" value="HAD-SF-IA-v1"/>
    <property type="match status" value="1"/>
</dbReference>
<evidence type="ECO:0000256" key="2">
    <source>
        <dbReference type="ARBA" id="ARBA00022723"/>
    </source>
</evidence>
<dbReference type="InterPro" id="IPR006439">
    <property type="entry name" value="HAD-SF_hydro_IA"/>
</dbReference>
<evidence type="ECO:0000313" key="5">
    <source>
        <dbReference type="EMBL" id="NKC68116.1"/>
    </source>
</evidence>
<proteinExistence type="predicted"/>
<keyword evidence="3 5" id="KW-0378">Hydrolase</keyword>
<dbReference type="SFLD" id="SFLDS00003">
    <property type="entry name" value="Haloacid_Dehalogenase"/>
    <property type="match status" value="1"/>
</dbReference>
<dbReference type="Pfam" id="PF13419">
    <property type="entry name" value="HAD_2"/>
    <property type="match status" value="1"/>
</dbReference>
<evidence type="ECO:0000313" key="6">
    <source>
        <dbReference type="Proteomes" id="UP000521358"/>
    </source>
</evidence>
<dbReference type="InterPro" id="IPR006549">
    <property type="entry name" value="HAD-SF_hydro_IIIA"/>
</dbReference>
<accession>A0A7X6D959</accession>
<dbReference type="AlphaFoldDB" id="A0A7X6D959"/>
<dbReference type="Gene3D" id="1.10.150.240">
    <property type="entry name" value="Putative phosphatase, domain 2"/>
    <property type="match status" value="1"/>
</dbReference>
<dbReference type="SUPFAM" id="SSF56784">
    <property type="entry name" value="HAD-like"/>
    <property type="match status" value="1"/>
</dbReference>
<dbReference type="Proteomes" id="UP000521358">
    <property type="component" value="Unassembled WGS sequence"/>
</dbReference>
<dbReference type="RefSeq" id="WP_167807357.1">
    <property type="nucleotide sequence ID" value="NZ_JAAVMB010000009.1"/>
</dbReference>
<dbReference type="InterPro" id="IPR036412">
    <property type="entry name" value="HAD-like_sf"/>
</dbReference>
<dbReference type="NCBIfam" id="TIGR01509">
    <property type="entry name" value="HAD-SF-IA-v3"/>
    <property type="match status" value="1"/>
</dbReference>
<dbReference type="Gene3D" id="3.40.50.1000">
    <property type="entry name" value="HAD superfamily/HAD-like"/>
    <property type="match status" value="1"/>
</dbReference>
<dbReference type="PANTHER" id="PTHR46470:SF2">
    <property type="entry name" value="GLYCERALDEHYDE 3-PHOSPHATE PHOSPHATASE"/>
    <property type="match status" value="1"/>
</dbReference>
<reference evidence="5 6" key="1">
    <citation type="submission" date="2020-03" db="EMBL/GenBank/DDBJ databases">
        <title>Bacterial samples isolated from urine from healthy bovine heifers (Gyr breed).</title>
        <authorList>
            <person name="Giannattasio-Ferraz S."/>
            <person name="Maskeri L."/>
            <person name="Penido A."/>
            <person name="Barbosa-Stancioli E.F."/>
            <person name="Putonti C."/>
        </authorList>
    </citation>
    <scope>NUCLEOTIDE SEQUENCE [LARGE SCALE GENOMIC DNA]</scope>
    <source>
        <strain evidence="5 6">UFMG-H7</strain>
    </source>
</reference>
<dbReference type="SFLD" id="SFLDG01129">
    <property type="entry name" value="C1.5:_HAD__Beta-PGM__Phosphata"/>
    <property type="match status" value="1"/>
</dbReference>
<dbReference type="GO" id="GO:0046872">
    <property type="term" value="F:metal ion binding"/>
    <property type="evidence" value="ECO:0007669"/>
    <property type="project" value="UniProtKB-KW"/>
</dbReference>
<sequence length="210" mass="24189">MKEWIFFDVGETLVNEYNSYEEHFTNCCLLLNSLGIYVTPKEYREKIESAYKENNTRPLHHVWQSLNVFVEKPKWSHDNEVLYSGVPEVLDKLSKNYSLGVIANQGEGLTERLKEYGIEHYFKVIISSADVGIKKPNLEIFEQALLEANISPKEAIYVGDRVDNDIIPSKKIGMRAIRIKQGLGKFHKESETYPSDMIINDLSELLCLLD</sequence>
<comment type="caution">
    <text evidence="5">The sequence shown here is derived from an EMBL/GenBank/DDBJ whole genome shotgun (WGS) entry which is preliminary data.</text>
</comment>
<keyword evidence="4" id="KW-0460">Magnesium</keyword>
<keyword evidence="2" id="KW-0479">Metal-binding</keyword>
<dbReference type="InterPro" id="IPR023198">
    <property type="entry name" value="PGP-like_dom2"/>
</dbReference>
<organism evidence="5 6">
    <name type="scientific">Vagococcus fluvialis</name>
    <dbReference type="NCBI Taxonomy" id="2738"/>
    <lineage>
        <taxon>Bacteria</taxon>
        <taxon>Bacillati</taxon>
        <taxon>Bacillota</taxon>
        <taxon>Bacilli</taxon>
        <taxon>Lactobacillales</taxon>
        <taxon>Enterococcaceae</taxon>
        <taxon>Vagococcus</taxon>
    </lineage>
</organism>
<dbReference type="EMBL" id="JAAVMB010000009">
    <property type="protein sequence ID" value="NKC68116.1"/>
    <property type="molecule type" value="Genomic_DNA"/>
</dbReference>
<evidence type="ECO:0000256" key="3">
    <source>
        <dbReference type="ARBA" id="ARBA00022801"/>
    </source>
</evidence>
<dbReference type="InterPro" id="IPR023214">
    <property type="entry name" value="HAD_sf"/>
</dbReference>
<comment type="cofactor">
    <cofactor evidence="1">
        <name>Mg(2+)</name>
        <dbReference type="ChEBI" id="CHEBI:18420"/>
    </cofactor>
</comment>
<dbReference type="InterPro" id="IPR041492">
    <property type="entry name" value="HAD_2"/>
</dbReference>
<evidence type="ECO:0000256" key="1">
    <source>
        <dbReference type="ARBA" id="ARBA00001946"/>
    </source>
</evidence>
<dbReference type="InterPro" id="IPR051400">
    <property type="entry name" value="HAD-like_hydrolase"/>
</dbReference>
<gene>
    <name evidence="5" type="ORF">HED35_08460</name>
</gene>
<name>A0A7X6D959_9ENTE</name>
<protein>
    <submittedName>
        <fullName evidence="5">HAD-IIIA family hydrolase</fullName>
    </submittedName>
</protein>
<dbReference type="PANTHER" id="PTHR46470">
    <property type="entry name" value="N-ACYLNEURAMINATE-9-PHOSPHATASE"/>
    <property type="match status" value="1"/>
</dbReference>
<dbReference type="GO" id="GO:0044281">
    <property type="term" value="P:small molecule metabolic process"/>
    <property type="evidence" value="ECO:0007669"/>
    <property type="project" value="UniProtKB-ARBA"/>
</dbReference>
<evidence type="ECO:0000256" key="4">
    <source>
        <dbReference type="ARBA" id="ARBA00022842"/>
    </source>
</evidence>